<evidence type="ECO:0000256" key="3">
    <source>
        <dbReference type="ARBA" id="ARBA00023002"/>
    </source>
</evidence>
<dbReference type="STRING" id="1344416.A0A139A5W2"/>
<accession>A0A139A5W2</accession>
<dbReference type="Pfam" id="PF00106">
    <property type="entry name" value="adh_short"/>
    <property type="match status" value="1"/>
</dbReference>
<dbReference type="AlphaFoldDB" id="A0A139A5W2"/>
<comment type="similarity">
    <text evidence="1">Belongs to the short-chain dehydrogenases/reductases (SDR) family.</text>
</comment>
<dbReference type="InterPro" id="IPR036291">
    <property type="entry name" value="NAD(P)-bd_dom_sf"/>
</dbReference>
<keyword evidence="5" id="KW-1185">Reference proteome</keyword>
<name>A0A139A5W2_GONPJ</name>
<proteinExistence type="inferred from homology"/>
<dbReference type="GO" id="GO:0050664">
    <property type="term" value="F:oxidoreductase activity, acting on NAD(P)H, oxygen as acceptor"/>
    <property type="evidence" value="ECO:0007669"/>
    <property type="project" value="TreeGrafter"/>
</dbReference>
<keyword evidence="3" id="KW-0560">Oxidoreductase</keyword>
<dbReference type="InterPro" id="IPR002347">
    <property type="entry name" value="SDR_fam"/>
</dbReference>
<dbReference type="GO" id="GO:0016616">
    <property type="term" value="F:oxidoreductase activity, acting on the CH-OH group of donors, NAD or NADP as acceptor"/>
    <property type="evidence" value="ECO:0007669"/>
    <property type="project" value="UniProtKB-ARBA"/>
</dbReference>
<evidence type="ECO:0000313" key="5">
    <source>
        <dbReference type="Proteomes" id="UP000070544"/>
    </source>
</evidence>
<sequence length="266" mass="28357">MPIVLITGVSRGLGISAMESALNLGCSVVGIARSKPDERLSTLLKNHQATATFLQGDVCDLALQESAVKTAIEKFGGLDCVLHNAAVLEPLSPTDSASDAEWKRAFDINFHSAVSLTRVALPHLRESAKKHGVPSKLIFVSSGASEHAYYSWGAYCTSKAALHMFAKVLAKEEPGIISASVKPGVCDTAMQGVIRETGAGAMRPEDHASFIGRHERGELNDPNVVGHVLARLAMECPSEFSGEIFNWNDPKLTGLQPAPLSSKNIN</sequence>
<dbReference type="PROSITE" id="PS00061">
    <property type="entry name" value="ADH_SHORT"/>
    <property type="match status" value="1"/>
</dbReference>
<dbReference type="PANTHER" id="PTHR43008">
    <property type="entry name" value="BENZIL REDUCTASE"/>
    <property type="match status" value="1"/>
</dbReference>
<dbReference type="SUPFAM" id="SSF51735">
    <property type="entry name" value="NAD(P)-binding Rossmann-fold domains"/>
    <property type="match status" value="1"/>
</dbReference>
<dbReference type="Gene3D" id="3.40.50.720">
    <property type="entry name" value="NAD(P)-binding Rossmann-like Domain"/>
    <property type="match status" value="1"/>
</dbReference>
<evidence type="ECO:0000256" key="2">
    <source>
        <dbReference type="ARBA" id="ARBA00022857"/>
    </source>
</evidence>
<dbReference type="OMA" id="PGDMATD"/>
<reference evidence="4 5" key="1">
    <citation type="journal article" date="2015" name="Genome Biol. Evol.">
        <title>Phylogenomic analyses indicate that early fungi evolved digesting cell walls of algal ancestors of land plants.</title>
        <authorList>
            <person name="Chang Y."/>
            <person name="Wang S."/>
            <person name="Sekimoto S."/>
            <person name="Aerts A.L."/>
            <person name="Choi C."/>
            <person name="Clum A."/>
            <person name="LaButti K.M."/>
            <person name="Lindquist E.A."/>
            <person name="Yee Ngan C."/>
            <person name="Ohm R.A."/>
            <person name="Salamov A.A."/>
            <person name="Grigoriev I.V."/>
            <person name="Spatafora J.W."/>
            <person name="Berbee M.L."/>
        </authorList>
    </citation>
    <scope>NUCLEOTIDE SEQUENCE [LARGE SCALE GENOMIC DNA]</scope>
    <source>
        <strain evidence="4 5">JEL478</strain>
    </source>
</reference>
<evidence type="ECO:0000256" key="1">
    <source>
        <dbReference type="ARBA" id="ARBA00006484"/>
    </source>
</evidence>
<dbReference type="OrthoDB" id="153074at2759"/>
<dbReference type="InterPro" id="IPR020904">
    <property type="entry name" value="Sc_DH/Rdtase_CS"/>
</dbReference>
<evidence type="ECO:0000313" key="4">
    <source>
        <dbReference type="EMBL" id="KXS11875.1"/>
    </source>
</evidence>
<gene>
    <name evidence="4" type="ORF">M427DRAFT_35209</name>
</gene>
<dbReference type="Proteomes" id="UP000070544">
    <property type="component" value="Unassembled WGS sequence"/>
</dbReference>
<organism evidence="4 5">
    <name type="scientific">Gonapodya prolifera (strain JEL478)</name>
    <name type="common">Monoblepharis prolifera</name>
    <dbReference type="NCBI Taxonomy" id="1344416"/>
    <lineage>
        <taxon>Eukaryota</taxon>
        <taxon>Fungi</taxon>
        <taxon>Fungi incertae sedis</taxon>
        <taxon>Chytridiomycota</taxon>
        <taxon>Chytridiomycota incertae sedis</taxon>
        <taxon>Monoblepharidomycetes</taxon>
        <taxon>Monoblepharidales</taxon>
        <taxon>Gonapodyaceae</taxon>
        <taxon>Gonapodya</taxon>
    </lineage>
</organism>
<dbReference type="EMBL" id="KQ965794">
    <property type="protein sequence ID" value="KXS11875.1"/>
    <property type="molecule type" value="Genomic_DNA"/>
</dbReference>
<protein>
    <submittedName>
        <fullName evidence="4">NAD(P)-binding protein</fullName>
    </submittedName>
</protein>
<dbReference type="PANTHER" id="PTHR43008:SF8">
    <property type="entry name" value="BENZIL REDUCTASE ((S)-BENZOIN FORMING) IRC24"/>
    <property type="match status" value="1"/>
</dbReference>
<dbReference type="PRINTS" id="PR00081">
    <property type="entry name" value="GDHRDH"/>
</dbReference>
<keyword evidence="2" id="KW-0521">NADP</keyword>